<feature type="transmembrane region" description="Helical" evidence="2">
    <location>
        <begin position="298"/>
        <end position="316"/>
    </location>
</feature>
<comment type="caution">
    <text evidence="3">The sequence shown here is derived from an EMBL/GenBank/DDBJ whole genome shotgun (WGS) entry which is preliminary data.</text>
</comment>
<keyword evidence="2" id="KW-0812">Transmembrane</keyword>
<keyword evidence="2" id="KW-0472">Membrane</keyword>
<dbReference type="EMBL" id="QKYN01000008">
    <property type="protein sequence ID" value="RAG87302.1"/>
    <property type="molecule type" value="Genomic_DNA"/>
</dbReference>
<feature type="transmembrane region" description="Helical" evidence="2">
    <location>
        <begin position="209"/>
        <end position="228"/>
    </location>
</feature>
<keyword evidence="2" id="KW-1133">Transmembrane helix</keyword>
<evidence type="ECO:0000313" key="4">
    <source>
        <dbReference type="Proteomes" id="UP000248889"/>
    </source>
</evidence>
<keyword evidence="4" id="KW-1185">Reference proteome</keyword>
<organism evidence="3 4">
    <name type="scientific">Streptacidiphilus pinicola</name>
    <dbReference type="NCBI Taxonomy" id="2219663"/>
    <lineage>
        <taxon>Bacteria</taxon>
        <taxon>Bacillati</taxon>
        <taxon>Actinomycetota</taxon>
        <taxon>Actinomycetes</taxon>
        <taxon>Kitasatosporales</taxon>
        <taxon>Streptomycetaceae</taxon>
        <taxon>Streptacidiphilus</taxon>
    </lineage>
</organism>
<feature type="transmembrane region" description="Helical" evidence="2">
    <location>
        <begin position="269"/>
        <end position="291"/>
    </location>
</feature>
<dbReference type="Proteomes" id="UP000248889">
    <property type="component" value="Unassembled WGS sequence"/>
</dbReference>
<feature type="region of interest" description="Disordered" evidence="1">
    <location>
        <begin position="1"/>
        <end position="27"/>
    </location>
</feature>
<name>A0A2X0IQ12_9ACTN</name>
<evidence type="ECO:0000256" key="1">
    <source>
        <dbReference type="SAM" id="MobiDB-lite"/>
    </source>
</evidence>
<accession>A0A2X0IQ12</accession>
<gene>
    <name evidence="3" type="ORF">DN069_01885</name>
</gene>
<proteinExistence type="predicted"/>
<evidence type="ECO:0000313" key="3">
    <source>
        <dbReference type="EMBL" id="RAG87302.1"/>
    </source>
</evidence>
<reference evidence="3 4" key="1">
    <citation type="submission" date="2018-06" db="EMBL/GenBank/DDBJ databases">
        <title>Streptacidiphilus pinicola sp. nov., isolated from pine grove soil.</title>
        <authorList>
            <person name="Roh S.G."/>
            <person name="Park S."/>
            <person name="Kim M.-K."/>
            <person name="Yun B.-R."/>
            <person name="Park J."/>
            <person name="Kim M.J."/>
            <person name="Kim Y.S."/>
            <person name="Kim S.B."/>
        </authorList>
    </citation>
    <scope>NUCLEOTIDE SEQUENCE [LARGE SCALE GENOMIC DNA]</scope>
    <source>
        <strain evidence="3 4">MMS16-CNU450</strain>
    </source>
</reference>
<evidence type="ECO:0000256" key="2">
    <source>
        <dbReference type="SAM" id="Phobius"/>
    </source>
</evidence>
<dbReference type="AlphaFoldDB" id="A0A2X0IQ12"/>
<sequence length="332" mass="35972">MRCRPTMRRPTAEAGPPPRDTVASAAADDRARSLLRRLRSHPARMPEELAAFAVREMGPRAYAEVERLRQRLPQAGDERIRAHAAARGVRTTVAEGSFVGGPFLVLIPVAFCRALLAQVQMVLEMAALAGRDPRKAERAAELLVLQGAHQDVETAAAALAQSDTVASRTDRRPAGLWRVTMRMASILGLRDVGGTRRSEARFVRLGRRVLLGVVIMLGTVAPLVWLPYMSVAYRRAGRAMAERAAEFYFGAQAGLPADAEPDSGFSGTVLRALASVALVVVPLLLILLTGAQLADREWPLVVLVLVGSSLGVGAWWQSRHRAQRRRGDSSGL</sequence>
<protein>
    <submittedName>
        <fullName evidence="3">Uncharacterized protein</fullName>
    </submittedName>
</protein>